<dbReference type="GO" id="GO:0008658">
    <property type="term" value="F:penicillin binding"/>
    <property type="evidence" value="ECO:0007669"/>
    <property type="project" value="InterPro"/>
</dbReference>
<dbReference type="Pfam" id="PF03717">
    <property type="entry name" value="PBP_dimer"/>
    <property type="match status" value="1"/>
</dbReference>
<dbReference type="EMBL" id="MDER01000086">
    <property type="protein sequence ID" value="ODP26554.1"/>
    <property type="molecule type" value="Genomic_DNA"/>
</dbReference>
<dbReference type="InterPro" id="IPR007887">
    <property type="entry name" value="MecA_N"/>
</dbReference>
<keyword evidence="4" id="KW-1133">Transmembrane helix</keyword>
<dbReference type="InterPro" id="IPR001460">
    <property type="entry name" value="PCN-bd_Tpept"/>
</dbReference>
<keyword evidence="3 4" id="KW-0472">Membrane</keyword>
<accession>A0A1E3KYK4</accession>
<dbReference type="Proteomes" id="UP000094578">
    <property type="component" value="Unassembled WGS sequence"/>
</dbReference>
<dbReference type="AlphaFoldDB" id="A0A1E3KYK4"/>
<keyword evidence="9" id="KW-1185">Reference proteome</keyword>
<dbReference type="Gene3D" id="3.30.1390.30">
    <property type="entry name" value="Penicillin-binding protein 2a, domain 3"/>
    <property type="match status" value="1"/>
</dbReference>
<dbReference type="PANTHER" id="PTHR30627:SF25">
    <property type="entry name" value="PENICILLIN-BINDING PROTEIN 3"/>
    <property type="match status" value="1"/>
</dbReference>
<evidence type="ECO:0000259" key="6">
    <source>
        <dbReference type="Pfam" id="PF03717"/>
    </source>
</evidence>
<evidence type="ECO:0000256" key="2">
    <source>
        <dbReference type="ARBA" id="ARBA00007171"/>
    </source>
</evidence>
<evidence type="ECO:0000259" key="7">
    <source>
        <dbReference type="Pfam" id="PF05223"/>
    </source>
</evidence>
<comment type="caution">
    <text evidence="8">The sequence shown here is derived from an EMBL/GenBank/DDBJ whole genome shotgun (WGS) entry which is preliminary data.</text>
</comment>
<name>A0A1E3KYK4_9BACL</name>
<comment type="subcellular location">
    <subcellularLocation>
        <location evidence="1">Membrane</location>
    </subcellularLocation>
</comment>
<evidence type="ECO:0000313" key="8">
    <source>
        <dbReference type="EMBL" id="ODP26554.1"/>
    </source>
</evidence>
<dbReference type="Gene3D" id="3.10.450.100">
    <property type="entry name" value="NTF2-like, domain 1"/>
    <property type="match status" value="1"/>
</dbReference>
<protein>
    <submittedName>
        <fullName evidence="8">Penicillin-binding protein</fullName>
    </submittedName>
</protein>
<dbReference type="STRING" id="1886670.PTI45_04394"/>
<dbReference type="GO" id="GO:0071555">
    <property type="term" value="P:cell wall organization"/>
    <property type="evidence" value="ECO:0007669"/>
    <property type="project" value="TreeGrafter"/>
</dbReference>
<evidence type="ECO:0000256" key="4">
    <source>
        <dbReference type="SAM" id="Phobius"/>
    </source>
</evidence>
<dbReference type="InterPro" id="IPR012338">
    <property type="entry name" value="Beta-lactam/transpept-like"/>
</dbReference>
<organism evidence="8 9">
    <name type="scientific">Paenibacillus nuruki</name>
    <dbReference type="NCBI Taxonomy" id="1886670"/>
    <lineage>
        <taxon>Bacteria</taxon>
        <taxon>Bacillati</taxon>
        <taxon>Bacillota</taxon>
        <taxon>Bacilli</taxon>
        <taxon>Bacillales</taxon>
        <taxon>Paenibacillaceae</taxon>
        <taxon>Paenibacillus</taxon>
    </lineage>
</organism>
<dbReference type="InterPro" id="IPR032710">
    <property type="entry name" value="NTF2-like_dom_sf"/>
</dbReference>
<evidence type="ECO:0000313" key="9">
    <source>
        <dbReference type="Proteomes" id="UP000094578"/>
    </source>
</evidence>
<dbReference type="GO" id="GO:0005886">
    <property type="term" value="C:plasma membrane"/>
    <property type="evidence" value="ECO:0007669"/>
    <property type="project" value="TreeGrafter"/>
</dbReference>
<dbReference type="SUPFAM" id="SSF56519">
    <property type="entry name" value="Penicillin binding protein dimerisation domain"/>
    <property type="match status" value="1"/>
</dbReference>
<feature type="domain" description="NTF2-like N-terminal transpeptidase" evidence="7">
    <location>
        <begin position="34"/>
        <end position="156"/>
    </location>
</feature>
<dbReference type="Pfam" id="PF00905">
    <property type="entry name" value="Transpeptidase"/>
    <property type="match status" value="1"/>
</dbReference>
<evidence type="ECO:0000256" key="1">
    <source>
        <dbReference type="ARBA" id="ARBA00004370"/>
    </source>
</evidence>
<proteinExistence type="inferred from homology"/>
<dbReference type="InterPro" id="IPR050515">
    <property type="entry name" value="Beta-lactam/transpept"/>
</dbReference>
<dbReference type="GO" id="GO:0071972">
    <property type="term" value="F:peptidoglycan L,D-transpeptidase activity"/>
    <property type="evidence" value="ECO:0007669"/>
    <property type="project" value="TreeGrafter"/>
</dbReference>
<dbReference type="InterPro" id="IPR005311">
    <property type="entry name" value="PBP_dimer"/>
</dbReference>
<reference evidence="8 9" key="1">
    <citation type="submission" date="2016-08" db="EMBL/GenBank/DDBJ databases">
        <title>Genome sequencing of Paenibacillus sp. TI45-13ar, isolated from Korean traditional nuruk.</title>
        <authorList>
            <person name="Kim S.-J."/>
        </authorList>
    </citation>
    <scope>NUCLEOTIDE SEQUENCE [LARGE SCALE GENOMIC DNA]</scope>
    <source>
        <strain evidence="8 9">TI45-13ar</strain>
    </source>
</reference>
<dbReference type="GO" id="GO:0046677">
    <property type="term" value="P:response to antibiotic"/>
    <property type="evidence" value="ECO:0007669"/>
    <property type="project" value="InterPro"/>
</dbReference>
<feature type="domain" description="Penicillin-binding protein dimerisation" evidence="6">
    <location>
        <begin position="164"/>
        <end position="327"/>
    </location>
</feature>
<evidence type="ECO:0000259" key="5">
    <source>
        <dbReference type="Pfam" id="PF00905"/>
    </source>
</evidence>
<dbReference type="Gene3D" id="3.90.1310.10">
    <property type="entry name" value="Penicillin-binding protein 2a (Domain 2)"/>
    <property type="match status" value="1"/>
</dbReference>
<feature type="transmembrane region" description="Helical" evidence="4">
    <location>
        <begin position="7"/>
        <end position="26"/>
    </location>
</feature>
<gene>
    <name evidence="8" type="ORF">PTI45_04394</name>
</gene>
<keyword evidence="4" id="KW-0812">Transmembrane</keyword>
<dbReference type="RefSeq" id="WP_083243673.1">
    <property type="nucleotide sequence ID" value="NZ_MDER01000086.1"/>
</dbReference>
<comment type="similarity">
    <text evidence="2">Belongs to the transpeptidase family.</text>
</comment>
<feature type="domain" description="Penicillin-binding protein transpeptidase" evidence="5">
    <location>
        <begin position="364"/>
        <end position="670"/>
    </location>
</feature>
<sequence>MKTKHIIIYGLLSFLIASGLGLYVYMQSRFQEQPDTTIQKYINTLQTQNYDELYNLMTPESLQQSGMTKEQFVQKYKLIFDGMKVSTIEVNAGAPVPVPDDKHQYTLNYSAQMNTFLGNIDPKYQLKLIQQDSDHGKTWRIQWQPSLILPEMEKGDKVKVQILHPERGEILDKDGYPLATKGTIFEWGIVPGKLGTDDTTKAASMTAISEYYKVPEATIEKALGQSWVKDDYFVPIGTTTKPDIPTELHGVSMQTKEVRTYPLGTAAAHLIGYVRQTTAEDLEKDTEGYYSAQDWIGKAGLEQSMEKQLRGTKGGRIEIVNEAGKSKSVIAEEKEVNGENITLTISSSSQRELYTTMASDQDAGSAVLMNPTNGKLLALVSTPAYDPNQMVTGLSEAEWDAYSNDPNLPFTNRFTNRYAPGSVFKAITAAAGLTEKVTTPDKVHTIQGLQWRKDNSWGGYYVTRVKDVLQVNMNDALMYSDNIYFAQEAVEMGKAKFIEGIQKFGFDTQFGLDALYLKPSQYANKDHLALDSEVLLADTAYGQGEMLMSPIHLAASFTPFITEGTLISPILFENQALNRATPANKRIITPEVADTVKNALLQVVSNSGGTAHALADLPYQVAAKTGTAELKLAKGEQGQENGFVITFDTKSSFVLAAVIEKVNGRGGSHYVVNKLHPFLQQYR</sequence>
<dbReference type="PATRIC" id="fig|1886670.3.peg.4425"/>
<dbReference type="PANTHER" id="PTHR30627">
    <property type="entry name" value="PEPTIDOGLYCAN D,D-TRANSPEPTIDASE"/>
    <property type="match status" value="1"/>
</dbReference>
<dbReference type="Gene3D" id="3.40.710.10">
    <property type="entry name" value="DD-peptidase/beta-lactamase superfamily"/>
    <property type="match status" value="1"/>
</dbReference>
<dbReference type="SUPFAM" id="SSF54427">
    <property type="entry name" value="NTF2-like"/>
    <property type="match status" value="1"/>
</dbReference>
<dbReference type="SUPFAM" id="SSF56601">
    <property type="entry name" value="beta-lactamase/transpeptidase-like"/>
    <property type="match status" value="1"/>
</dbReference>
<evidence type="ECO:0000256" key="3">
    <source>
        <dbReference type="ARBA" id="ARBA00023136"/>
    </source>
</evidence>
<dbReference type="InterPro" id="IPR036138">
    <property type="entry name" value="PBP_dimer_sf"/>
</dbReference>
<dbReference type="Pfam" id="PF05223">
    <property type="entry name" value="MecA_N"/>
    <property type="match status" value="1"/>
</dbReference>